<keyword evidence="3" id="KW-1185">Reference proteome</keyword>
<dbReference type="Pfam" id="PF13489">
    <property type="entry name" value="Methyltransf_23"/>
    <property type="match status" value="1"/>
</dbReference>
<dbReference type="Gene3D" id="3.40.50.150">
    <property type="entry name" value="Vaccinia Virus protein VP39"/>
    <property type="match status" value="1"/>
</dbReference>
<protein>
    <recommendedName>
        <fullName evidence="4">Methyltransferase type 11</fullName>
    </recommendedName>
</protein>
<organism evidence="2 3">
    <name type="scientific">Alkalidesulfovibrio alkalitolerans DSM 16529</name>
    <dbReference type="NCBI Taxonomy" id="1121439"/>
    <lineage>
        <taxon>Bacteria</taxon>
        <taxon>Pseudomonadati</taxon>
        <taxon>Thermodesulfobacteriota</taxon>
        <taxon>Desulfovibrionia</taxon>
        <taxon>Desulfovibrionales</taxon>
        <taxon>Desulfovibrionaceae</taxon>
        <taxon>Alkalidesulfovibrio</taxon>
    </lineage>
</organism>
<dbReference type="PATRIC" id="fig|1121439.3.peg.296"/>
<keyword evidence="1" id="KW-1133">Transmembrane helix</keyword>
<keyword evidence="1" id="KW-0812">Transmembrane</keyword>
<evidence type="ECO:0000256" key="1">
    <source>
        <dbReference type="SAM" id="Phobius"/>
    </source>
</evidence>
<dbReference type="eggNOG" id="COG2227">
    <property type="taxonomic scope" value="Bacteria"/>
</dbReference>
<dbReference type="Proteomes" id="UP000014975">
    <property type="component" value="Unassembled WGS sequence"/>
</dbReference>
<evidence type="ECO:0008006" key="4">
    <source>
        <dbReference type="Google" id="ProtNLM"/>
    </source>
</evidence>
<dbReference type="AlphaFoldDB" id="S7UTB0"/>
<dbReference type="SUPFAM" id="SSF53335">
    <property type="entry name" value="S-adenosyl-L-methionine-dependent methyltransferases"/>
    <property type="match status" value="1"/>
</dbReference>
<comment type="caution">
    <text evidence="2">The sequence shown here is derived from an EMBL/GenBank/DDBJ whole genome shotgun (WGS) entry which is preliminary data.</text>
</comment>
<accession>S7UTB0</accession>
<reference evidence="2 3" key="1">
    <citation type="journal article" date="2013" name="Genome Announc.">
        <title>Draft genome sequences for three mercury-methylating, sulfate-reducing bacteria.</title>
        <authorList>
            <person name="Brown S.D."/>
            <person name="Hurt R.A.Jr."/>
            <person name="Gilmour C.C."/>
            <person name="Elias D.A."/>
        </authorList>
    </citation>
    <scope>NUCLEOTIDE SEQUENCE [LARGE SCALE GENOMIC DNA]</scope>
    <source>
        <strain evidence="2 3">DSM 16529</strain>
    </source>
</reference>
<proteinExistence type="predicted"/>
<keyword evidence="1" id="KW-0472">Membrane</keyword>
<dbReference type="InterPro" id="IPR029063">
    <property type="entry name" value="SAM-dependent_MTases_sf"/>
</dbReference>
<dbReference type="CDD" id="cd02440">
    <property type="entry name" value="AdoMet_MTases"/>
    <property type="match status" value="1"/>
</dbReference>
<feature type="transmembrane region" description="Helical" evidence="1">
    <location>
        <begin position="167"/>
        <end position="185"/>
    </location>
</feature>
<gene>
    <name evidence="2" type="ORF">dsat_1909</name>
</gene>
<evidence type="ECO:0000313" key="2">
    <source>
        <dbReference type="EMBL" id="EPR35568.1"/>
    </source>
</evidence>
<name>S7UTB0_9BACT</name>
<dbReference type="EMBL" id="ATHI01000003">
    <property type="protein sequence ID" value="EPR35568.1"/>
    <property type="molecule type" value="Genomic_DNA"/>
</dbReference>
<evidence type="ECO:0000313" key="3">
    <source>
        <dbReference type="Proteomes" id="UP000014975"/>
    </source>
</evidence>
<sequence length="214" mass="24098">MRAQQLKGWEVHSVDPYSSVASHTARVTTNKDGTVLLDYPDAYFDAISLWYVLEHLANPQQVLRELSRVLRPGGYLLIAVQDFSSIQARFFGPRWLILDPPRHLWHFSPANLDMLAKRHGLRRTAMSRACVEMGPFTILQSTLNILLGNRNHLFRFLKNPRLSRGRVSWTEAGGVAASIALSTVLGPLSFLAYWGLLAIGSGDVFTAYYRKDAQ</sequence>
<dbReference type="STRING" id="1121439.dsat_1909"/>